<evidence type="ECO:0000256" key="8">
    <source>
        <dbReference type="SAM" id="Phobius"/>
    </source>
</evidence>
<dbReference type="GO" id="GO:0005886">
    <property type="term" value="C:plasma membrane"/>
    <property type="evidence" value="ECO:0007669"/>
    <property type="project" value="UniProtKB-SubCell"/>
</dbReference>
<evidence type="ECO:0000256" key="4">
    <source>
        <dbReference type="ARBA" id="ARBA00022475"/>
    </source>
</evidence>
<dbReference type="AlphaFoldDB" id="A0A323UQ69"/>
<evidence type="ECO:0000313" key="10">
    <source>
        <dbReference type="Proteomes" id="UP000248134"/>
    </source>
</evidence>
<dbReference type="RefSeq" id="WP_110784451.1">
    <property type="nucleotide sequence ID" value="NZ_QKQS01000006.1"/>
</dbReference>
<dbReference type="Proteomes" id="UP000248134">
    <property type="component" value="Unassembled WGS sequence"/>
</dbReference>
<evidence type="ECO:0000256" key="7">
    <source>
        <dbReference type="ARBA" id="ARBA00023136"/>
    </source>
</evidence>
<comment type="subcellular location">
    <subcellularLocation>
        <location evidence="1">Cell membrane</location>
        <topology evidence="1">Multi-pass membrane protein</topology>
    </subcellularLocation>
</comment>
<feature type="transmembrane region" description="Helical" evidence="8">
    <location>
        <begin position="76"/>
        <end position="96"/>
    </location>
</feature>
<comment type="caution">
    <text evidence="9">The sequence shown here is derived from an EMBL/GenBank/DDBJ whole genome shotgun (WGS) entry which is preliminary data.</text>
</comment>
<dbReference type="PANTHER" id="PTHR30472:SF25">
    <property type="entry name" value="ABC TRANSPORTER PERMEASE PROTEIN MJ0876-RELATED"/>
    <property type="match status" value="1"/>
</dbReference>
<dbReference type="Pfam" id="PF01032">
    <property type="entry name" value="FecCD"/>
    <property type="match status" value="1"/>
</dbReference>
<dbReference type="InterPro" id="IPR000522">
    <property type="entry name" value="ABC_transptr_permease_BtuC"/>
</dbReference>
<feature type="transmembrane region" description="Helical" evidence="8">
    <location>
        <begin position="210"/>
        <end position="236"/>
    </location>
</feature>
<feature type="transmembrane region" description="Helical" evidence="8">
    <location>
        <begin position="23"/>
        <end position="39"/>
    </location>
</feature>
<keyword evidence="3" id="KW-0813">Transport</keyword>
<dbReference type="InterPro" id="IPR037294">
    <property type="entry name" value="ABC_BtuC-like"/>
</dbReference>
<keyword evidence="7 8" id="KW-0472">Membrane</keyword>
<gene>
    <name evidence="9" type="ORF">DNX69_02540</name>
</gene>
<feature type="transmembrane region" description="Helical" evidence="8">
    <location>
        <begin position="136"/>
        <end position="157"/>
    </location>
</feature>
<evidence type="ECO:0000256" key="2">
    <source>
        <dbReference type="ARBA" id="ARBA00007935"/>
    </source>
</evidence>
<reference evidence="9 10" key="1">
    <citation type="submission" date="2018-06" db="EMBL/GenBank/DDBJ databases">
        <title>Draft Whole-Genome Sequence of the purple photosynthetic bacterium Rhodospeudomonas palustris XCP.</title>
        <authorList>
            <person name="Rayyan A."/>
            <person name="Meyer T.E."/>
            <person name="Kyndt J.A."/>
        </authorList>
    </citation>
    <scope>NUCLEOTIDE SEQUENCE [LARGE SCALE GENOMIC DNA]</scope>
    <source>
        <strain evidence="9 10">XCP</strain>
    </source>
</reference>
<proteinExistence type="inferred from homology"/>
<protein>
    <submittedName>
        <fullName evidence="9">Iron ABC transporter permease</fullName>
    </submittedName>
</protein>
<keyword evidence="6 8" id="KW-1133">Transmembrane helix</keyword>
<dbReference type="CDD" id="cd06550">
    <property type="entry name" value="TM_ABC_iron-siderophores_like"/>
    <property type="match status" value="1"/>
</dbReference>
<organism evidence="9 10">
    <name type="scientific">Rhodopseudomonas palustris</name>
    <dbReference type="NCBI Taxonomy" id="1076"/>
    <lineage>
        <taxon>Bacteria</taxon>
        <taxon>Pseudomonadati</taxon>
        <taxon>Pseudomonadota</taxon>
        <taxon>Alphaproteobacteria</taxon>
        <taxon>Hyphomicrobiales</taxon>
        <taxon>Nitrobacteraceae</taxon>
        <taxon>Rhodopseudomonas</taxon>
    </lineage>
</organism>
<name>A0A323UQ69_RHOPL</name>
<evidence type="ECO:0000256" key="6">
    <source>
        <dbReference type="ARBA" id="ARBA00022989"/>
    </source>
</evidence>
<dbReference type="PANTHER" id="PTHR30472">
    <property type="entry name" value="FERRIC ENTEROBACTIN TRANSPORT SYSTEM PERMEASE PROTEIN"/>
    <property type="match status" value="1"/>
</dbReference>
<dbReference type="EMBL" id="QKQS01000006">
    <property type="protein sequence ID" value="PZA13276.1"/>
    <property type="molecule type" value="Genomic_DNA"/>
</dbReference>
<dbReference type="GO" id="GO:0033214">
    <property type="term" value="P:siderophore-iron import into cell"/>
    <property type="evidence" value="ECO:0007669"/>
    <property type="project" value="TreeGrafter"/>
</dbReference>
<evidence type="ECO:0000256" key="3">
    <source>
        <dbReference type="ARBA" id="ARBA00022448"/>
    </source>
</evidence>
<evidence type="ECO:0000256" key="1">
    <source>
        <dbReference type="ARBA" id="ARBA00004651"/>
    </source>
</evidence>
<feature type="transmembrane region" description="Helical" evidence="8">
    <location>
        <begin position="257"/>
        <end position="283"/>
    </location>
</feature>
<dbReference type="SUPFAM" id="SSF81345">
    <property type="entry name" value="ABC transporter involved in vitamin B12 uptake, BtuC"/>
    <property type="match status" value="1"/>
</dbReference>
<evidence type="ECO:0000313" key="9">
    <source>
        <dbReference type="EMBL" id="PZA13276.1"/>
    </source>
</evidence>
<sequence>MSDLTAPAQAIVAGHLRRTRRRAAVVVLLGIAAIIALQLDFGTGPSSLTTADLLRGLFDPSSLSRSSAVIVWEIRLPQALMAALVGAALAVAGAELQTVLANPLASPFTLGMSSAATFGAALAIVLGIGIPGVPRIGIISTNAFVFAFGSALLIQVLGRLRGTDGQTQVLFGIALFFTFNALVAIMQFIATEQALQQLVFWTMGSVTRANMQSVAVLAVVVVLTFPLAMASSWQLTALRLGQDRASSFGVNVRRLKLFALLRISILTGAAVAFVGTIAFIGLVGPHIARLLVGEDHRFFLPASACAGALVLSLASCASKLIIPGIVLPIGLVTSLIGVPFFLALILIRRGRE</sequence>
<keyword evidence="5 8" id="KW-0812">Transmembrane</keyword>
<dbReference type="Gene3D" id="1.10.3470.10">
    <property type="entry name" value="ABC transporter involved in vitamin B12 uptake, BtuC"/>
    <property type="match status" value="1"/>
</dbReference>
<accession>A0A323UQ69</accession>
<keyword evidence="4" id="KW-1003">Cell membrane</keyword>
<feature type="transmembrane region" description="Helical" evidence="8">
    <location>
        <begin position="325"/>
        <end position="347"/>
    </location>
</feature>
<dbReference type="OrthoDB" id="9811975at2"/>
<dbReference type="GO" id="GO:0022857">
    <property type="term" value="F:transmembrane transporter activity"/>
    <property type="evidence" value="ECO:0007669"/>
    <property type="project" value="InterPro"/>
</dbReference>
<evidence type="ECO:0000256" key="5">
    <source>
        <dbReference type="ARBA" id="ARBA00022692"/>
    </source>
</evidence>
<feature type="transmembrane region" description="Helical" evidence="8">
    <location>
        <begin position="169"/>
        <end position="190"/>
    </location>
</feature>
<feature type="transmembrane region" description="Helical" evidence="8">
    <location>
        <begin position="108"/>
        <end position="130"/>
    </location>
</feature>
<comment type="similarity">
    <text evidence="2">Belongs to the binding-protein-dependent transport system permease family. FecCD subfamily.</text>
</comment>
<dbReference type="FunFam" id="1.10.3470.10:FF:000001">
    <property type="entry name" value="Vitamin B12 ABC transporter permease BtuC"/>
    <property type="match status" value="1"/>
</dbReference>